<dbReference type="PRINTS" id="PR00413">
    <property type="entry name" value="HADHALOGNASE"/>
</dbReference>
<keyword evidence="7 10" id="KW-0378">Hydrolase</keyword>
<feature type="binding site" evidence="10">
    <location>
        <position position="9"/>
    </location>
    <ligand>
        <name>Mg(2+)</name>
        <dbReference type="ChEBI" id="CHEBI:18420"/>
    </ligand>
</feature>
<evidence type="ECO:0000256" key="3">
    <source>
        <dbReference type="ARBA" id="ARBA00004818"/>
    </source>
</evidence>
<dbReference type="Gene3D" id="1.10.150.240">
    <property type="entry name" value="Putative phosphatase, domain 2"/>
    <property type="match status" value="1"/>
</dbReference>
<dbReference type="InterPro" id="IPR023198">
    <property type="entry name" value="PGP-like_dom2"/>
</dbReference>
<dbReference type="InterPro" id="IPR050155">
    <property type="entry name" value="HAD-like_hydrolase_sf"/>
</dbReference>
<evidence type="ECO:0000256" key="2">
    <source>
        <dbReference type="ARBA" id="ARBA00001946"/>
    </source>
</evidence>
<feature type="binding site" evidence="10">
    <location>
        <position position="165"/>
    </location>
    <ligand>
        <name>Mg(2+)</name>
        <dbReference type="ChEBI" id="CHEBI:18420"/>
    </ligand>
</feature>
<comment type="catalytic activity">
    <reaction evidence="1 10">
        <text>2-phosphoglycolate + H2O = glycolate + phosphate</text>
        <dbReference type="Rhea" id="RHEA:14369"/>
        <dbReference type="ChEBI" id="CHEBI:15377"/>
        <dbReference type="ChEBI" id="CHEBI:29805"/>
        <dbReference type="ChEBI" id="CHEBI:43474"/>
        <dbReference type="ChEBI" id="CHEBI:58033"/>
        <dbReference type="EC" id="3.1.3.18"/>
    </reaction>
</comment>
<evidence type="ECO:0000256" key="8">
    <source>
        <dbReference type="ARBA" id="ARBA00022842"/>
    </source>
</evidence>
<dbReference type="Gene3D" id="3.40.50.1000">
    <property type="entry name" value="HAD superfamily/HAD-like"/>
    <property type="match status" value="1"/>
</dbReference>
<comment type="similarity">
    <text evidence="4 10">Belongs to the HAD-like hydrolase superfamily. CbbY/CbbZ/Gph/YieH family.</text>
</comment>
<accession>A0ABS5Q7H7</accession>
<evidence type="ECO:0000256" key="5">
    <source>
        <dbReference type="ARBA" id="ARBA00013078"/>
    </source>
</evidence>
<dbReference type="InterPro" id="IPR037512">
    <property type="entry name" value="PGPase_prok"/>
</dbReference>
<proteinExistence type="inferred from homology"/>
<dbReference type="SFLD" id="SFLDG01129">
    <property type="entry name" value="C1.5:_HAD__Beta-PGM__Phosphata"/>
    <property type="match status" value="1"/>
</dbReference>
<comment type="cofactor">
    <cofactor evidence="2 10">
        <name>Mg(2+)</name>
        <dbReference type="ChEBI" id="CHEBI:18420"/>
    </cofactor>
</comment>
<gene>
    <name evidence="11" type="primary">gph</name>
    <name evidence="11" type="ORF">KHU32_01645</name>
</gene>
<evidence type="ECO:0000256" key="7">
    <source>
        <dbReference type="ARBA" id="ARBA00022801"/>
    </source>
</evidence>
<evidence type="ECO:0000256" key="1">
    <source>
        <dbReference type="ARBA" id="ARBA00000830"/>
    </source>
</evidence>
<dbReference type="NCBIfam" id="TIGR01449">
    <property type="entry name" value="PGP_bact"/>
    <property type="match status" value="1"/>
</dbReference>
<sequence length="214" mass="22449">MPLAIFDLDGTLLDSAPDIHASLNRVLEGYALAPFTLAEVTKMIGDGARTLVEKAFAARGAAFQEEAVKRFLTDYEPNSTVLTRPYPGMVEALEAFGQAGWRRAICTNKPIAATWVMLDALDLRGYFELVLGGDSLPVKKPDPGHVRGVLEGLGMSASDAVMIGDHQNDIRAAAGAGVRSVFAAWGYGDGAGADLACATAADLPDLLITSPATA</sequence>
<keyword evidence="12" id="KW-1185">Reference proteome</keyword>
<organism evidence="11 12">
    <name type="scientific">Roseococcus pinisoli</name>
    <dbReference type="NCBI Taxonomy" id="2835040"/>
    <lineage>
        <taxon>Bacteria</taxon>
        <taxon>Pseudomonadati</taxon>
        <taxon>Pseudomonadota</taxon>
        <taxon>Alphaproteobacteria</taxon>
        <taxon>Acetobacterales</taxon>
        <taxon>Roseomonadaceae</taxon>
        <taxon>Roseococcus</taxon>
    </lineage>
</organism>
<dbReference type="EC" id="3.1.3.18" evidence="5 10"/>
<dbReference type="InterPro" id="IPR036412">
    <property type="entry name" value="HAD-like_sf"/>
</dbReference>
<dbReference type="Pfam" id="PF13419">
    <property type="entry name" value="HAD_2"/>
    <property type="match status" value="1"/>
</dbReference>
<dbReference type="EMBL" id="JAHCDA010000001">
    <property type="protein sequence ID" value="MBS7809622.1"/>
    <property type="molecule type" value="Genomic_DNA"/>
</dbReference>
<keyword evidence="6 10" id="KW-0479">Metal-binding</keyword>
<evidence type="ECO:0000256" key="9">
    <source>
        <dbReference type="ARBA" id="ARBA00023277"/>
    </source>
</evidence>
<dbReference type="NCBIfam" id="TIGR01509">
    <property type="entry name" value="HAD-SF-IA-v3"/>
    <property type="match status" value="1"/>
</dbReference>
<dbReference type="PANTHER" id="PTHR43434">
    <property type="entry name" value="PHOSPHOGLYCOLATE PHOSPHATASE"/>
    <property type="match status" value="1"/>
</dbReference>
<feature type="binding site" evidence="10">
    <location>
        <position position="7"/>
    </location>
    <ligand>
        <name>Mg(2+)</name>
        <dbReference type="ChEBI" id="CHEBI:18420"/>
    </ligand>
</feature>
<keyword evidence="8 10" id="KW-0460">Magnesium</keyword>
<dbReference type="GO" id="GO:0008967">
    <property type="term" value="F:phosphoglycolate phosphatase activity"/>
    <property type="evidence" value="ECO:0007669"/>
    <property type="project" value="UniProtKB-EC"/>
</dbReference>
<dbReference type="SFLD" id="SFLDG01135">
    <property type="entry name" value="C1.5.6:_HAD__Beta-PGM__Phospha"/>
    <property type="match status" value="1"/>
</dbReference>
<dbReference type="SFLD" id="SFLDS00003">
    <property type="entry name" value="Haloacid_Dehalogenase"/>
    <property type="match status" value="1"/>
</dbReference>
<evidence type="ECO:0000256" key="6">
    <source>
        <dbReference type="ARBA" id="ARBA00022723"/>
    </source>
</evidence>
<evidence type="ECO:0000313" key="11">
    <source>
        <dbReference type="EMBL" id="MBS7809622.1"/>
    </source>
</evidence>
<comment type="pathway">
    <text evidence="3 10">Organic acid metabolism; glycolate biosynthesis; glycolate from 2-phosphoglycolate: step 1/1.</text>
</comment>
<dbReference type="NCBIfam" id="TIGR01549">
    <property type="entry name" value="HAD-SF-IA-v1"/>
    <property type="match status" value="1"/>
</dbReference>
<dbReference type="HAMAP" id="MF_00495">
    <property type="entry name" value="GPH_hydrolase_bact"/>
    <property type="match status" value="1"/>
</dbReference>
<name>A0ABS5Q7H7_9PROT</name>
<dbReference type="PANTHER" id="PTHR43434:SF1">
    <property type="entry name" value="PHOSPHOGLYCOLATE PHOSPHATASE"/>
    <property type="match status" value="1"/>
</dbReference>
<dbReference type="InterPro" id="IPR023214">
    <property type="entry name" value="HAD_sf"/>
</dbReference>
<evidence type="ECO:0000256" key="10">
    <source>
        <dbReference type="HAMAP-Rule" id="MF_00495"/>
    </source>
</evidence>
<comment type="function">
    <text evidence="10">Specifically catalyzes the dephosphorylation of 2-phosphoglycolate. Is involved in the dissimilation of the intracellular 2-phosphoglycolate formed during the DNA repair of 3'-phosphoglycolate ends, a major class of DNA lesions induced by oxidative stress.</text>
</comment>
<comment type="caution">
    <text evidence="11">The sequence shown here is derived from an EMBL/GenBank/DDBJ whole genome shotgun (WGS) entry which is preliminary data.</text>
</comment>
<dbReference type="InterPro" id="IPR006439">
    <property type="entry name" value="HAD-SF_hydro_IA"/>
</dbReference>
<dbReference type="RefSeq" id="WP_213668304.1">
    <property type="nucleotide sequence ID" value="NZ_JAHCDA010000001.1"/>
</dbReference>
<reference evidence="11 12" key="1">
    <citation type="submission" date="2021-05" db="EMBL/GenBank/DDBJ databases">
        <title>Roseococcus sp. XZZS9, whole genome shotgun sequencing project.</title>
        <authorList>
            <person name="Zhao G."/>
            <person name="Shen L."/>
        </authorList>
    </citation>
    <scope>NUCLEOTIDE SEQUENCE [LARGE SCALE GENOMIC DNA]</scope>
    <source>
        <strain evidence="11 12">XZZS9</strain>
    </source>
</reference>
<dbReference type="SUPFAM" id="SSF56784">
    <property type="entry name" value="HAD-like"/>
    <property type="match status" value="1"/>
</dbReference>
<keyword evidence="9 10" id="KW-0119">Carbohydrate metabolism</keyword>
<feature type="active site" description="Nucleophile" evidence="10">
    <location>
        <position position="7"/>
    </location>
</feature>
<dbReference type="InterPro" id="IPR041492">
    <property type="entry name" value="HAD_2"/>
</dbReference>
<evidence type="ECO:0000313" key="12">
    <source>
        <dbReference type="Proteomes" id="UP000766336"/>
    </source>
</evidence>
<evidence type="ECO:0000256" key="4">
    <source>
        <dbReference type="ARBA" id="ARBA00006171"/>
    </source>
</evidence>
<protein>
    <recommendedName>
        <fullName evidence="5 10">Phosphoglycolate phosphatase</fullName>
        <shortName evidence="10">PGP</shortName>
        <shortName evidence="10">PGPase</shortName>
        <ecNumber evidence="5 10">3.1.3.18</ecNumber>
    </recommendedName>
</protein>
<dbReference type="Proteomes" id="UP000766336">
    <property type="component" value="Unassembled WGS sequence"/>
</dbReference>